<accession>A0ABT2SVQ7</accession>
<dbReference type="PANTHER" id="PTHR10000">
    <property type="entry name" value="PHOSPHOSERINE PHOSPHATASE"/>
    <property type="match status" value="1"/>
</dbReference>
<dbReference type="Gene3D" id="3.30.1240.10">
    <property type="match status" value="1"/>
</dbReference>
<evidence type="ECO:0000313" key="2">
    <source>
        <dbReference type="Proteomes" id="UP001208364"/>
    </source>
</evidence>
<keyword evidence="2" id="KW-1185">Reference proteome</keyword>
<name>A0ABT2SVQ7_9FIRM</name>
<dbReference type="RefSeq" id="WP_032090861.1">
    <property type="nucleotide sequence ID" value="NZ_JAOQJR010000009.1"/>
</dbReference>
<dbReference type="InterPro" id="IPR036412">
    <property type="entry name" value="HAD-like_sf"/>
</dbReference>
<protein>
    <submittedName>
        <fullName evidence="1">Cof-type HAD-IIB family hydrolase</fullName>
    </submittedName>
</protein>
<comment type="caution">
    <text evidence="1">The sequence shown here is derived from an EMBL/GenBank/DDBJ whole genome shotgun (WGS) entry which is preliminary data.</text>
</comment>
<gene>
    <name evidence="1" type="ORF">OCV55_09595</name>
</gene>
<dbReference type="Pfam" id="PF08282">
    <property type="entry name" value="Hydrolase_3"/>
    <property type="match status" value="1"/>
</dbReference>
<organism evidence="1 2">
    <name type="scientific">[Clostridium] ammoniilyticum</name>
    <dbReference type="NCBI Taxonomy" id="2981784"/>
    <lineage>
        <taxon>Bacteria</taxon>
        <taxon>Bacillati</taxon>
        <taxon>Bacillota</taxon>
        <taxon>Erysipelotrichia</taxon>
        <taxon>Erysipelotrichales</taxon>
        <taxon>Coprobacillaceae</taxon>
        <taxon>Faecalibacillus</taxon>
    </lineage>
</organism>
<keyword evidence="1" id="KW-0378">Hydrolase</keyword>
<dbReference type="PROSITE" id="PS01229">
    <property type="entry name" value="COF_2"/>
    <property type="match status" value="1"/>
</dbReference>
<dbReference type="EMBL" id="JAOQJR010000009">
    <property type="protein sequence ID" value="MCU6738919.1"/>
    <property type="molecule type" value="Genomic_DNA"/>
</dbReference>
<dbReference type="SUPFAM" id="SSF56784">
    <property type="entry name" value="HAD-like"/>
    <property type="match status" value="1"/>
</dbReference>
<dbReference type="PANTHER" id="PTHR10000:SF8">
    <property type="entry name" value="HAD SUPERFAMILY HYDROLASE-LIKE, TYPE 3"/>
    <property type="match status" value="1"/>
</dbReference>
<dbReference type="InterPro" id="IPR000150">
    <property type="entry name" value="Cof"/>
</dbReference>
<reference evidence="1 2" key="1">
    <citation type="journal article" date="2021" name="ISME Commun">
        <title>Automated analysis of genomic sequences facilitates high-throughput and comprehensive description of bacteria.</title>
        <authorList>
            <person name="Hitch T.C.A."/>
        </authorList>
    </citation>
    <scope>NUCLEOTIDE SEQUENCE [LARGE SCALE GENOMIC DNA]</scope>
    <source>
        <strain evidence="1 2">H4_15</strain>
    </source>
</reference>
<proteinExistence type="predicted"/>
<dbReference type="Gene3D" id="3.40.50.1000">
    <property type="entry name" value="HAD superfamily/HAD-like"/>
    <property type="match status" value="1"/>
</dbReference>
<dbReference type="Proteomes" id="UP001208364">
    <property type="component" value="Unassembled WGS sequence"/>
</dbReference>
<evidence type="ECO:0000313" key="1">
    <source>
        <dbReference type="EMBL" id="MCU6738919.1"/>
    </source>
</evidence>
<dbReference type="NCBIfam" id="TIGR00099">
    <property type="entry name" value="Cof-subfamily"/>
    <property type="match status" value="1"/>
</dbReference>
<sequence>MKKLFCFDIDGTLRTTTDHQVPESTVKALNLLREKGHLLLVSTGRSVDSLKNTHIYDTFSFDGYVCNSGQALLDKDLNLIHKENLSREVVLKALEASKKHNIPLALKCTPRIINMEPNEDVIRSCNYFNNPIPTVGTYTNQEVGAMIAYGPLGYDYQEFKAIDELDVMVGESSYADITIKGISKATGIAYFMKLWNIDNYVAFGDSLNDVEMFKHASFSICMGQGNSDLKRLSDFVTTSIDEDGIYYACKELGYIQ</sequence>
<dbReference type="GO" id="GO:0016787">
    <property type="term" value="F:hydrolase activity"/>
    <property type="evidence" value="ECO:0007669"/>
    <property type="project" value="UniProtKB-KW"/>
</dbReference>
<dbReference type="InterPro" id="IPR023214">
    <property type="entry name" value="HAD_sf"/>
</dbReference>